<keyword evidence="5" id="KW-0067">ATP-binding</keyword>
<dbReference type="InterPro" id="IPR048333">
    <property type="entry name" value="HA2_WH"/>
</dbReference>
<organism evidence="8 9">
    <name type="scientific">Gnathostoma spinigerum</name>
    <dbReference type="NCBI Taxonomy" id="75299"/>
    <lineage>
        <taxon>Eukaryota</taxon>
        <taxon>Metazoa</taxon>
        <taxon>Ecdysozoa</taxon>
        <taxon>Nematoda</taxon>
        <taxon>Chromadorea</taxon>
        <taxon>Rhabditida</taxon>
        <taxon>Spirurina</taxon>
        <taxon>Gnathostomatomorpha</taxon>
        <taxon>Gnathostomatoidea</taxon>
        <taxon>Gnathostomatidae</taxon>
        <taxon>Gnathostoma</taxon>
    </lineage>
</organism>
<dbReference type="Pfam" id="PF21010">
    <property type="entry name" value="HA2_C"/>
    <property type="match status" value="1"/>
</dbReference>
<feature type="region of interest" description="Disordered" evidence="6">
    <location>
        <begin position="434"/>
        <end position="494"/>
    </location>
</feature>
<dbReference type="Pfam" id="PF07717">
    <property type="entry name" value="OB_NTP_bind"/>
    <property type="match status" value="1"/>
</dbReference>
<dbReference type="PANTHER" id="PTHR18934">
    <property type="entry name" value="ATP-DEPENDENT RNA HELICASE"/>
    <property type="match status" value="1"/>
</dbReference>
<dbReference type="SMART" id="SM00847">
    <property type="entry name" value="HA2"/>
    <property type="match status" value="1"/>
</dbReference>
<name>A0ABD6EDJ3_9BILA</name>
<dbReference type="InterPro" id="IPR007502">
    <property type="entry name" value="Helicase-assoc_dom"/>
</dbReference>
<dbReference type="AlphaFoldDB" id="A0ABD6EDJ3"/>
<dbReference type="EMBL" id="JBGFUD010002187">
    <property type="protein sequence ID" value="MFH4977281.1"/>
    <property type="molecule type" value="Genomic_DNA"/>
</dbReference>
<dbReference type="GO" id="GO:0004386">
    <property type="term" value="F:helicase activity"/>
    <property type="evidence" value="ECO:0007669"/>
    <property type="project" value="UniProtKB-KW"/>
</dbReference>
<evidence type="ECO:0000256" key="1">
    <source>
        <dbReference type="ARBA" id="ARBA00008792"/>
    </source>
</evidence>
<reference evidence="8 9" key="1">
    <citation type="submission" date="2024-08" db="EMBL/GenBank/DDBJ databases">
        <title>Gnathostoma spinigerum genome.</title>
        <authorList>
            <person name="Gonzalez-Bertolin B."/>
            <person name="Monzon S."/>
            <person name="Zaballos A."/>
            <person name="Jimenez P."/>
            <person name="Dekumyoy P."/>
            <person name="Varona S."/>
            <person name="Cuesta I."/>
            <person name="Sumanam S."/>
            <person name="Adisakwattana P."/>
            <person name="Gasser R.B."/>
            <person name="Hernandez-Gonzalez A."/>
            <person name="Young N.D."/>
            <person name="Perteguer M.J."/>
        </authorList>
    </citation>
    <scope>NUCLEOTIDE SEQUENCE [LARGE SCALE GENOMIC DNA]</scope>
    <source>
        <strain evidence="8">AL3</strain>
        <tissue evidence="8">Liver</tissue>
    </source>
</reference>
<comment type="caution">
    <text evidence="8">The sequence shown here is derived from an EMBL/GenBank/DDBJ whole genome shotgun (WGS) entry which is preliminary data.</text>
</comment>
<sequence>MYTSHNNMVHFATVWASKTNIIQRRGRAGRVQEGFCFHLCSKSRFESLEEHRTAEMLRTPLHEISLTIKLLGFGSIGDFLAKAIEPPPLDSVIESEVLLREMSALDSKGELTELGRILARLPIEPMLGKTLILGVTLGIGDLMLTLAAASSFNSPFISRDRRTAKLTTGQRSFSGSRFSDHVAMICCFNQWRYIIEDRYEQAELNFCDRYSLSSTVLRMTSEAKKQLTDTLIASGFPEKLFAPISVSNVGPDRNLDVLTSLLIYALYPNVCYHREKRLVYTLEMATALMNRLSVNVPFRNSDTYEYPSPLFVFSEKLRTRCVSCVQLTCISPLQLLLYGSRKVEYCGDGIVRLDDMIPLKMDVVAASRIVALRPAFEALLVRTCMNPESSGNHSEEDKSLITILEMLSPLVGWSEKATTENRDESDTRAANVHHNDFNSQTPIPNVNSSSAGFPPRSQFHQTGRWDPASGSQFTVGTNNGYSGNGRRRGRGNSR</sequence>
<feature type="compositionally biased region" description="Basic residues" evidence="6">
    <location>
        <begin position="485"/>
        <end position="494"/>
    </location>
</feature>
<dbReference type="Gene3D" id="1.20.120.1080">
    <property type="match status" value="1"/>
</dbReference>
<dbReference type="SUPFAM" id="SSF52540">
    <property type="entry name" value="P-loop containing nucleoside triphosphate hydrolases"/>
    <property type="match status" value="1"/>
</dbReference>
<accession>A0ABD6EDJ3</accession>
<feature type="compositionally biased region" description="Polar residues" evidence="6">
    <location>
        <begin position="437"/>
        <end position="451"/>
    </location>
</feature>
<evidence type="ECO:0000259" key="7">
    <source>
        <dbReference type="SMART" id="SM00847"/>
    </source>
</evidence>
<keyword evidence="2" id="KW-0547">Nucleotide-binding</keyword>
<evidence type="ECO:0000256" key="4">
    <source>
        <dbReference type="ARBA" id="ARBA00022806"/>
    </source>
</evidence>
<dbReference type="GO" id="GO:0005524">
    <property type="term" value="F:ATP binding"/>
    <property type="evidence" value="ECO:0007669"/>
    <property type="project" value="UniProtKB-KW"/>
</dbReference>
<dbReference type="GO" id="GO:0016787">
    <property type="term" value="F:hydrolase activity"/>
    <property type="evidence" value="ECO:0007669"/>
    <property type="project" value="UniProtKB-KW"/>
</dbReference>
<proteinExistence type="inferred from homology"/>
<dbReference type="InterPro" id="IPR027417">
    <property type="entry name" value="P-loop_NTPase"/>
</dbReference>
<protein>
    <recommendedName>
        <fullName evidence="7">Helicase-associated domain-containing protein</fullName>
    </recommendedName>
</protein>
<comment type="similarity">
    <text evidence="1">Belongs to the DEAD box helicase family. DEAH subfamily.</text>
</comment>
<feature type="domain" description="Helicase-associated" evidence="7">
    <location>
        <begin position="94"/>
        <end position="185"/>
    </location>
</feature>
<evidence type="ECO:0000256" key="6">
    <source>
        <dbReference type="SAM" id="MobiDB-lite"/>
    </source>
</evidence>
<dbReference type="Pfam" id="PF04408">
    <property type="entry name" value="WHD_HA2"/>
    <property type="match status" value="1"/>
</dbReference>
<dbReference type="PANTHER" id="PTHR18934:SF119">
    <property type="entry name" value="ATP-DEPENDENT RNA HELICASE A"/>
    <property type="match status" value="1"/>
</dbReference>
<evidence type="ECO:0000313" key="9">
    <source>
        <dbReference type="Proteomes" id="UP001608902"/>
    </source>
</evidence>
<dbReference type="Proteomes" id="UP001608902">
    <property type="component" value="Unassembled WGS sequence"/>
</dbReference>
<evidence type="ECO:0000256" key="2">
    <source>
        <dbReference type="ARBA" id="ARBA00022741"/>
    </source>
</evidence>
<keyword evidence="3" id="KW-0378">Hydrolase</keyword>
<dbReference type="InterPro" id="IPR011709">
    <property type="entry name" value="DEAD-box_helicase_OB_fold"/>
</dbReference>
<evidence type="ECO:0000256" key="5">
    <source>
        <dbReference type="ARBA" id="ARBA00022840"/>
    </source>
</evidence>
<keyword evidence="9" id="KW-1185">Reference proteome</keyword>
<keyword evidence="4" id="KW-0347">Helicase</keyword>
<dbReference type="Gene3D" id="3.40.50.300">
    <property type="entry name" value="P-loop containing nucleotide triphosphate hydrolases"/>
    <property type="match status" value="1"/>
</dbReference>
<evidence type="ECO:0000313" key="8">
    <source>
        <dbReference type="EMBL" id="MFH4977281.1"/>
    </source>
</evidence>
<gene>
    <name evidence="8" type="ORF">AB6A40_003990</name>
</gene>
<evidence type="ECO:0000256" key="3">
    <source>
        <dbReference type="ARBA" id="ARBA00022801"/>
    </source>
</evidence>